<accession>M7T384</accession>
<sequence>MEALAIFGIACNVMQTINFAHETISIVKRIHQSGSPEQGLVEIGQHLSEAAGNLHQELSKRPKPLKKPEHDLIETARKCMVAAKELKEEVDYLSIPDNRKGFRASTAVAAKAIWRKRRLQRLEKALTDYQRIMETEVLLRINITLDAVEIQQQEGFNHLSEQLRVFIQQIKSL</sequence>
<proteinExistence type="predicted"/>
<dbReference type="HOGENOM" id="CLU_1547569_0_0_1"/>
<evidence type="ECO:0000313" key="2">
    <source>
        <dbReference type="Proteomes" id="UP000012174"/>
    </source>
</evidence>
<reference evidence="2" key="1">
    <citation type="journal article" date="2013" name="Genome Announc.">
        <title>Draft genome sequence of the grapevine dieback fungus Eutypa lata UCR-EL1.</title>
        <authorList>
            <person name="Blanco-Ulate B."/>
            <person name="Rolshausen P.E."/>
            <person name="Cantu D."/>
        </authorList>
    </citation>
    <scope>NUCLEOTIDE SEQUENCE [LARGE SCALE GENOMIC DNA]</scope>
    <source>
        <strain evidence="2">UCR-EL1</strain>
    </source>
</reference>
<protein>
    <recommendedName>
        <fullName evidence="3">NACHT-NTPase and P-loop NTPases N-terminal domain-containing protein</fullName>
    </recommendedName>
</protein>
<dbReference type="AlphaFoldDB" id="M7T384"/>
<dbReference type="KEGG" id="ela:UCREL1_8743"/>
<dbReference type="eggNOG" id="ENOG502T52Q">
    <property type="taxonomic scope" value="Eukaryota"/>
</dbReference>
<keyword evidence="2" id="KW-1185">Reference proteome</keyword>
<dbReference type="STRING" id="1287681.M7T384"/>
<organism evidence="1 2">
    <name type="scientific">Eutypa lata (strain UCR-EL1)</name>
    <name type="common">Grapevine dieback disease fungus</name>
    <name type="synonym">Eutypa armeniacae</name>
    <dbReference type="NCBI Taxonomy" id="1287681"/>
    <lineage>
        <taxon>Eukaryota</taxon>
        <taxon>Fungi</taxon>
        <taxon>Dikarya</taxon>
        <taxon>Ascomycota</taxon>
        <taxon>Pezizomycotina</taxon>
        <taxon>Sordariomycetes</taxon>
        <taxon>Xylariomycetidae</taxon>
        <taxon>Xylariales</taxon>
        <taxon>Diatrypaceae</taxon>
        <taxon>Eutypa</taxon>
    </lineage>
</organism>
<evidence type="ECO:0000313" key="1">
    <source>
        <dbReference type="EMBL" id="EMR64286.1"/>
    </source>
</evidence>
<name>M7T384_EUTLA</name>
<evidence type="ECO:0008006" key="3">
    <source>
        <dbReference type="Google" id="ProtNLM"/>
    </source>
</evidence>
<dbReference type="EMBL" id="KB707096">
    <property type="protein sequence ID" value="EMR64286.1"/>
    <property type="molecule type" value="Genomic_DNA"/>
</dbReference>
<dbReference type="OrthoDB" id="5086500at2759"/>
<gene>
    <name evidence="1" type="ORF">UCREL1_8743</name>
</gene>
<dbReference type="Proteomes" id="UP000012174">
    <property type="component" value="Unassembled WGS sequence"/>
</dbReference>